<sequence>MDHAGLSQSFLSMRSNGVRGVVYDGGRSQSGGHRWNAPDALFWLVIGQKRPVPLYTVILMQRHKHHGLCYPHTDIEQSHQRVSIGGGSYDVCYAKNAPSLVARGTRTATTPVPFEAANNASSNSSRLTVY</sequence>
<reference evidence="1" key="1">
    <citation type="submission" date="2019-11" db="UniProtKB">
        <authorList>
            <consortium name="WormBaseParasite"/>
        </authorList>
    </citation>
    <scope>IDENTIFICATION</scope>
</reference>
<dbReference type="WBParaSite" id="MCU_010132-RA">
    <property type="protein sequence ID" value="MCU_010132-RA"/>
    <property type="gene ID" value="MCU_010132"/>
</dbReference>
<protein>
    <submittedName>
        <fullName evidence="1">Transposase</fullName>
    </submittedName>
</protein>
<evidence type="ECO:0000313" key="1">
    <source>
        <dbReference type="WBParaSite" id="MCU_010132-RA"/>
    </source>
</evidence>
<dbReference type="AlphaFoldDB" id="A0A5K3FPA7"/>
<accession>A0A5K3FPA7</accession>
<organism evidence="1">
    <name type="scientific">Mesocestoides corti</name>
    <name type="common">Flatworm</name>
    <dbReference type="NCBI Taxonomy" id="53468"/>
    <lineage>
        <taxon>Eukaryota</taxon>
        <taxon>Metazoa</taxon>
        <taxon>Spiralia</taxon>
        <taxon>Lophotrochozoa</taxon>
        <taxon>Platyhelminthes</taxon>
        <taxon>Cestoda</taxon>
        <taxon>Eucestoda</taxon>
        <taxon>Cyclophyllidea</taxon>
        <taxon>Mesocestoididae</taxon>
        <taxon>Mesocestoides</taxon>
    </lineage>
</organism>
<proteinExistence type="predicted"/>
<name>A0A5K3FPA7_MESCO</name>